<gene>
    <name evidence="1" type="ORF">HMPREF9446_03412</name>
</gene>
<organism evidence="1 2">
    <name type="scientific">Bacteroides fluxus YIT 12057</name>
    <dbReference type="NCBI Taxonomy" id="763034"/>
    <lineage>
        <taxon>Bacteria</taxon>
        <taxon>Pseudomonadati</taxon>
        <taxon>Bacteroidota</taxon>
        <taxon>Bacteroidia</taxon>
        <taxon>Bacteroidales</taxon>
        <taxon>Bacteroidaceae</taxon>
        <taxon>Bacteroides</taxon>
    </lineage>
</organism>
<evidence type="ECO:0000313" key="1">
    <source>
        <dbReference type="EMBL" id="EGF51692.1"/>
    </source>
</evidence>
<dbReference type="Proteomes" id="UP000003416">
    <property type="component" value="Unassembled WGS sequence"/>
</dbReference>
<accession>F3PXC0</accession>
<keyword evidence="2" id="KW-1185">Reference proteome</keyword>
<dbReference type="STRING" id="763034.HMPREF9446_03412"/>
<protein>
    <submittedName>
        <fullName evidence="1">Uncharacterized protein</fullName>
    </submittedName>
</protein>
<proteinExistence type="predicted"/>
<comment type="caution">
    <text evidence="1">The sequence shown here is derived from an EMBL/GenBank/DDBJ whole genome shotgun (WGS) entry which is preliminary data.</text>
</comment>
<dbReference type="HOGENOM" id="CLU_3164646_0_0_10"/>
<reference evidence="1 2" key="1">
    <citation type="submission" date="2011-02" db="EMBL/GenBank/DDBJ databases">
        <authorList>
            <person name="Weinstock G."/>
            <person name="Sodergren E."/>
            <person name="Clifton S."/>
            <person name="Fulton L."/>
            <person name="Fulton B."/>
            <person name="Courtney L."/>
            <person name="Fronick C."/>
            <person name="Harrison M."/>
            <person name="Strong C."/>
            <person name="Farmer C."/>
            <person name="Delahaunty K."/>
            <person name="Markovic C."/>
            <person name="Hall O."/>
            <person name="Minx P."/>
            <person name="Tomlinson C."/>
            <person name="Mitreva M."/>
            <person name="Hou S."/>
            <person name="Chen J."/>
            <person name="Wollam A."/>
            <person name="Pepin K.H."/>
            <person name="Johnson M."/>
            <person name="Bhonagiri V."/>
            <person name="Zhang X."/>
            <person name="Suruliraj S."/>
            <person name="Warren W."/>
            <person name="Chinwalla A."/>
            <person name="Mardis E.R."/>
            <person name="Wilson R.K."/>
        </authorList>
    </citation>
    <scope>NUCLEOTIDE SEQUENCE [LARGE SCALE GENOMIC DNA]</scope>
    <source>
        <strain evidence="1 2">YIT 12057</strain>
    </source>
</reference>
<evidence type="ECO:0000313" key="2">
    <source>
        <dbReference type="Proteomes" id="UP000003416"/>
    </source>
</evidence>
<sequence>MDFINLHRQYHNHAKSAYAEATYKSKWFQRFLFIGRYFFGQKLYSFE</sequence>
<name>F3PXC0_9BACE</name>
<dbReference type="EMBL" id="AFBN01000098">
    <property type="protein sequence ID" value="EGF51692.1"/>
    <property type="molecule type" value="Genomic_DNA"/>
</dbReference>
<dbReference type="AlphaFoldDB" id="F3PXC0"/>